<accession>A0A9R1WPL1</accession>
<keyword evidence="2" id="KW-1185">Reference proteome</keyword>
<organism evidence="1 2">
    <name type="scientific">Lactuca sativa</name>
    <name type="common">Garden lettuce</name>
    <dbReference type="NCBI Taxonomy" id="4236"/>
    <lineage>
        <taxon>Eukaryota</taxon>
        <taxon>Viridiplantae</taxon>
        <taxon>Streptophyta</taxon>
        <taxon>Embryophyta</taxon>
        <taxon>Tracheophyta</taxon>
        <taxon>Spermatophyta</taxon>
        <taxon>Magnoliopsida</taxon>
        <taxon>eudicotyledons</taxon>
        <taxon>Gunneridae</taxon>
        <taxon>Pentapetalae</taxon>
        <taxon>asterids</taxon>
        <taxon>campanulids</taxon>
        <taxon>Asterales</taxon>
        <taxon>Asteraceae</taxon>
        <taxon>Cichorioideae</taxon>
        <taxon>Cichorieae</taxon>
        <taxon>Lactucinae</taxon>
        <taxon>Lactuca</taxon>
    </lineage>
</organism>
<comment type="caution">
    <text evidence="1">The sequence shown here is derived from an EMBL/GenBank/DDBJ whole genome shotgun (WGS) entry which is preliminary data.</text>
</comment>
<name>A0A9R1WPL1_LACSA</name>
<gene>
    <name evidence="1" type="ORF">LSAT_V11C900465290</name>
</gene>
<evidence type="ECO:0000313" key="1">
    <source>
        <dbReference type="EMBL" id="KAJ0185016.1"/>
    </source>
</evidence>
<dbReference type="AlphaFoldDB" id="A0A9R1WPL1"/>
<sequence length="118" mass="14149">MLVWKLSESRGRINSEEEVRLQYGEHPTMFCMLLNHGVKFTDFPRRKQRHYVELVDIETFCVHDIDGMIVKLRYINEELHVEMYYHFRRPLCDLDFGLFALASNDDVRHLAKYVVNIS</sequence>
<dbReference type="Proteomes" id="UP000235145">
    <property type="component" value="Unassembled WGS sequence"/>
</dbReference>
<dbReference type="EMBL" id="NBSK02000009">
    <property type="protein sequence ID" value="KAJ0185016.1"/>
    <property type="molecule type" value="Genomic_DNA"/>
</dbReference>
<proteinExistence type="predicted"/>
<evidence type="ECO:0000313" key="2">
    <source>
        <dbReference type="Proteomes" id="UP000235145"/>
    </source>
</evidence>
<protein>
    <submittedName>
        <fullName evidence="1">Uncharacterized protein</fullName>
    </submittedName>
</protein>
<reference evidence="1 2" key="1">
    <citation type="journal article" date="2017" name="Nat. Commun.">
        <title>Genome assembly with in vitro proximity ligation data and whole-genome triplication in lettuce.</title>
        <authorList>
            <person name="Reyes-Chin-Wo S."/>
            <person name="Wang Z."/>
            <person name="Yang X."/>
            <person name="Kozik A."/>
            <person name="Arikit S."/>
            <person name="Song C."/>
            <person name="Xia L."/>
            <person name="Froenicke L."/>
            <person name="Lavelle D.O."/>
            <person name="Truco M.J."/>
            <person name="Xia R."/>
            <person name="Zhu S."/>
            <person name="Xu C."/>
            <person name="Xu H."/>
            <person name="Xu X."/>
            <person name="Cox K."/>
            <person name="Korf I."/>
            <person name="Meyers B.C."/>
            <person name="Michelmore R.W."/>
        </authorList>
    </citation>
    <scope>NUCLEOTIDE SEQUENCE [LARGE SCALE GENOMIC DNA]</scope>
    <source>
        <strain evidence="2">cv. Salinas</strain>
        <tissue evidence="1">Seedlings</tissue>
    </source>
</reference>